<evidence type="ECO:0000313" key="4">
    <source>
        <dbReference type="Proteomes" id="UP000085678"/>
    </source>
</evidence>
<dbReference type="InterPro" id="IPR053891">
    <property type="entry name" value="Shisa_N"/>
</dbReference>
<dbReference type="STRING" id="7574.A0A1S3I829"/>
<name>A0A1S3I829_LINAN</name>
<dbReference type="RefSeq" id="XP_013394412.1">
    <property type="nucleotide sequence ID" value="XM_013538958.1"/>
</dbReference>
<dbReference type="GeneID" id="106161887"/>
<keyword evidence="2" id="KW-1133">Transmembrane helix</keyword>
<dbReference type="Pfam" id="PF13908">
    <property type="entry name" value="Shisa_N"/>
    <property type="match status" value="1"/>
</dbReference>
<dbReference type="Proteomes" id="UP000085678">
    <property type="component" value="Unplaced"/>
</dbReference>
<feature type="region of interest" description="Disordered" evidence="1">
    <location>
        <begin position="189"/>
        <end position="214"/>
    </location>
</feature>
<evidence type="ECO:0000313" key="5">
    <source>
        <dbReference type="RefSeq" id="XP_013394412.1"/>
    </source>
</evidence>
<evidence type="ECO:0000259" key="3">
    <source>
        <dbReference type="Pfam" id="PF13908"/>
    </source>
</evidence>
<feature type="transmembrane region" description="Helical" evidence="2">
    <location>
        <begin position="78"/>
        <end position="106"/>
    </location>
</feature>
<evidence type="ECO:0000256" key="1">
    <source>
        <dbReference type="SAM" id="MobiDB-lite"/>
    </source>
</evidence>
<reference evidence="5" key="1">
    <citation type="submission" date="2025-08" db="UniProtKB">
        <authorList>
            <consortium name="RefSeq"/>
        </authorList>
    </citation>
    <scope>IDENTIFICATION</scope>
    <source>
        <tissue evidence="5">Gonads</tissue>
    </source>
</reference>
<keyword evidence="2" id="KW-0472">Membrane</keyword>
<dbReference type="OrthoDB" id="10010453at2759"/>
<gene>
    <name evidence="5" type="primary">LOC106161887</name>
</gene>
<evidence type="ECO:0000256" key="2">
    <source>
        <dbReference type="SAM" id="Phobius"/>
    </source>
</evidence>
<dbReference type="AlphaFoldDB" id="A0A1S3I829"/>
<keyword evidence="2" id="KW-0812">Transmembrane</keyword>
<dbReference type="InParanoid" id="A0A1S3I829"/>
<protein>
    <submittedName>
        <fullName evidence="5">Uncharacterized protein LOC106161887</fullName>
    </submittedName>
</protein>
<accession>A0A1S3I829</accession>
<organism evidence="4 5">
    <name type="scientific">Lingula anatina</name>
    <name type="common">Brachiopod</name>
    <name type="synonym">Lingula unguis</name>
    <dbReference type="NCBI Taxonomy" id="7574"/>
    <lineage>
        <taxon>Eukaryota</taxon>
        <taxon>Metazoa</taxon>
        <taxon>Spiralia</taxon>
        <taxon>Lophotrochozoa</taxon>
        <taxon>Brachiopoda</taxon>
        <taxon>Linguliformea</taxon>
        <taxon>Lingulata</taxon>
        <taxon>Lingulida</taxon>
        <taxon>Linguloidea</taxon>
        <taxon>Lingulidae</taxon>
        <taxon>Lingula</taxon>
    </lineage>
</organism>
<proteinExistence type="predicted"/>
<feature type="domain" description="Shisa N-terminal" evidence="3">
    <location>
        <begin position="20"/>
        <end position="61"/>
    </location>
</feature>
<sequence length="398" mass="44306">MPSKPEGAQWIFNQESKEPYCPGYLDRYGVWNNGFSCPELDPEPEKYCCGSQQARYCCPPPSEAPQPEGFDLLENIPVLASIIAGGVLIVIVMTLIFCYWCSCCYIHKKHRNKKDTARRNRLGCTVDPRYPACQYCGVQHHPFQYVCDAPPPYCSHPGSTVNLYKDKDPNLNGSCTVFKNEKFFEVIKEDPAPNGPSTSRARSPPIVREGRQAAEKISYSPELTPLPLNLSFSSFMQSWPVGDASRSTSPLHTGQNNTPMPSTLFPWVQSNCTEDRKNIFSSACSTTTMTSSFESKESRSWMTSPLDSLTSPIDSLTSPRNSEILMTSSPASSHVDIYLSDAASPIARDYSFTSSDFTSYSTLSPSSDYCAACNICSKTDHKRIPPKHRIETEYVTCL</sequence>
<keyword evidence="4" id="KW-1185">Reference proteome</keyword>
<dbReference type="KEGG" id="lak:106161887"/>